<feature type="chain" id="PRO_5009316404" evidence="5">
    <location>
        <begin position="21"/>
        <end position="213"/>
    </location>
</feature>
<keyword evidence="2 4" id="KW-0863">Zinc-finger</keyword>
<keyword evidence="1" id="KW-0479">Metal-binding</keyword>
<evidence type="ECO:0000313" key="7">
    <source>
        <dbReference type="Proteomes" id="UP000095281"/>
    </source>
</evidence>
<evidence type="ECO:0000256" key="1">
    <source>
        <dbReference type="ARBA" id="ARBA00022723"/>
    </source>
</evidence>
<dbReference type="PROSITE" id="PS50089">
    <property type="entry name" value="ZF_RING_2"/>
    <property type="match status" value="1"/>
</dbReference>
<reference evidence="8" key="1">
    <citation type="submission" date="2016-11" db="UniProtKB">
        <authorList>
            <consortium name="WormBaseParasite"/>
        </authorList>
    </citation>
    <scope>IDENTIFICATION</scope>
</reference>
<dbReference type="PANTHER" id="PTHR45969:SF69">
    <property type="entry name" value="FINGER DOMAIN PROTEIN, PUTATIVE (AFU_ORTHOLOGUE AFUA_3G12190)-RELATED"/>
    <property type="match status" value="1"/>
</dbReference>
<evidence type="ECO:0000259" key="6">
    <source>
        <dbReference type="PROSITE" id="PS50089"/>
    </source>
</evidence>
<dbReference type="GO" id="GO:0008270">
    <property type="term" value="F:zinc ion binding"/>
    <property type="evidence" value="ECO:0007669"/>
    <property type="project" value="UniProtKB-KW"/>
</dbReference>
<dbReference type="InterPro" id="IPR001841">
    <property type="entry name" value="Znf_RING"/>
</dbReference>
<feature type="domain" description="RING-type" evidence="6">
    <location>
        <begin position="127"/>
        <end position="172"/>
    </location>
</feature>
<dbReference type="SUPFAM" id="SSF57850">
    <property type="entry name" value="RING/U-box"/>
    <property type="match status" value="1"/>
</dbReference>
<name>A0A1I8C2C3_MELHA</name>
<dbReference type="GO" id="GO:0061630">
    <property type="term" value="F:ubiquitin protein ligase activity"/>
    <property type="evidence" value="ECO:0007669"/>
    <property type="project" value="TreeGrafter"/>
</dbReference>
<evidence type="ECO:0000256" key="4">
    <source>
        <dbReference type="PROSITE-ProRule" id="PRU00175"/>
    </source>
</evidence>
<dbReference type="Gene3D" id="3.30.40.10">
    <property type="entry name" value="Zinc/RING finger domain, C3HC4 (zinc finger)"/>
    <property type="match status" value="1"/>
</dbReference>
<organism evidence="7 8">
    <name type="scientific">Meloidogyne hapla</name>
    <name type="common">Root-knot nematode worm</name>
    <dbReference type="NCBI Taxonomy" id="6305"/>
    <lineage>
        <taxon>Eukaryota</taxon>
        <taxon>Metazoa</taxon>
        <taxon>Ecdysozoa</taxon>
        <taxon>Nematoda</taxon>
        <taxon>Chromadorea</taxon>
        <taxon>Rhabditida</taxon>
        <taxon>Tylenchina</taxon>
        <taxon>Tylenchomorpha</taxon>
        <taxon>Tylenchoidea</taxon>
        <taxon>Meloidogynidae</taxon>
        <taxon>Meloidogyninae</taxon>
        <taxon>Meloidogyne</taxon>
    </lineage>
</organism>
<keyword evidence="7" id="KW-1185">Reference proteome</keyword>
<dbReference type="WBParaSite" id="MhA1_Contig970.frz3.gene10">
    <property type="protein sequence ID" value="MhA1_Contig970.frz3.gene10"/>
    <property type="gene ID" value="MhA1_Contig970.frz3.gene10"/>
</dbReference>
<sequence>MKVAIKLISFFVIISINIEANILNDVLSSNETDKLEQFIHKIVETYYKDRKLNGGIKDMKIENIIALIKLYVEKSVEENYQNPEQITSRVNEIITNLLTESIPNYFIEYQKFIAMYNANQGKMATTCSTCHAPYVSTEPIVELGCGHLHHLECLVKWVHSENGTRFQCPLCRAVISRPKEEKQINNSRRGHGRSSYGILSALTSQGESSNRRH</sequence>
<dbReference type="Proteomes" id="UP000095281">
    <property type="component" value="Unplaced"/>
</dbReference>
<feature type="signal peptide" evidence="5">
    <location>
        <begin position="1"/>
        <end position="20"/>
    </location>
</feature>
<dbReference type="GO" id="GO:0016567">
    <property type="term" value="P:protein ubiquitination"/>
    <property type="evidence" value="ECO:0007669"/>
    <property type="project" value="TreeGrafter"/>
</dbReference>
<proteinExistence type="predicted"/>
<keyword evidence="3" id="KW-0862">Zinc</keyword>
<dbReference type="CDD" id="cd16448">
    <property type="entry name" value="RING-H2"/>
    <property type="match status" value="1"/>
</dbReference>
<evidence type="ECO:0000313" key="8">
    <source>
        <dbReference type="WBParaSite" id="MhA1_Contig970.frz3.gene10"/>
    </source>
</evidence>
<evidence type="ECO:0000256" key="2">
    <source>
        <dbReference type="ARBA" id="ARBA00022771"/>
    </source>
</evidence>
<dbReference type="Pfam" id="PF13639">
    <property type="entry name" value="zf-RING_2"/>
    <property type="match status" value="1"/>
</dbReference>
<evidence type="ECO:0000256" key="5">
    <source>
        <dbReference type="SAM" id="SignalP"/>
    </source>
</evidence>
<protein>
    <submittedName>
        <fullName evidence="8">RING-type domain-containing protein</fullName>
    </submittedName>
</protein>
<dbReference type="AlphaFoldDB" id="A0A1I8C2C3"/>
<evidence type="ECO:0000256" key="3">
    <source>
        <dbReference type="ARBA" id="ARBA00022833"/>
    </source>
</evidence>
<accession>A0A1I8C2C3</accession>
<dbReference type="InterPro" id="IPR013083">
    <property type="entry name" value="Znf_RING/FYVE/PHD"/>
</dbReference>
<dbReference type="PANTHER" id="PTHR45969">
    <property type="entry name" value="RING ZINC FINGER PROTEIN-RELATED"/>
    <property type="match status" value="1"/>
</dbReference>
<keyword evidence="5" id="KW-0732">Signal</keyword>